<dbReference type="EMBL" id="KZ305021">
    <property type="protein sequence ID" value="PIA59940.1"/>
    <property type="molecule type" value="Genomic_DNA"/>
</dbReference>
<dbReference type="AlphaFoldDB" id="A0A2G5EW21"/>
<feature type="region of interest" description="Disordered" evidence="1">
    <location>
        <begin position="90"/>
        <end position="134"/>
    </location>
</feature>
<name>A0A2G5EW21_AQUCA</name>
<evidence type="ECO:0000256" key="1">
    <source>
        <dbReference type="SAM" id="MobiDB-lite"/>
    </source>
</evidence>
<accession>A0A2G5EW21</accession>
<dbReference type="PANTHER" id="PTHR33675">
    <property type="entry name" value="NUCLEAR RECEPTOR FAMILY 2 GROUP C PROTEIN"/>
    <property type="match status" value="1"/>
</dbReference>
<keyword evidence="3" id="KW-1185">Reference proteome</keyword>
<protein>
    <recommendedName>
        <fullName evidence="4">Holocarboxylase synthetase</fullName>
    </recommendedName>
</protein>
<dbReference type="PANTHER" id="PTHR33675:SF1">
    <property type="entry name" value="HOLOCARBOXYLASE SYNTHETASE"/>
    <property type="match status" value="1"/>
</dbReference>
<reference evidence="2 3" key="1">
    <citation type="submission" date="2017-09" db="EMBL/GenBank/DDBJ databases">
        <title>WGS assembly of Aquilegia coerulea Goldsmith.</title>
        <authorList>
            <person name="Hodges S."/>
            <person name="Kramer E."/>
            <person name="Nordborg M."/>
            <person name="Tomkins J."/>
            <person name="Borevitz J."/>
            <person name="Derieg N."/>
            <person name="Yan J."/>
            <person name="Mihaltcheva S."/>
            <person name="Hayes R.D."/>
            <person name="Rokhsar D."/>
        </authorList>
    </citation>
    <scope>NUCLEOTIDE SEQUENCE [LARGE SCALE GENOMIC DNA]</scope>
    <source>
        <strain evidence="3">cv. Goldsmith</strain>
    </source>
</reference>
<evidence type="ECO:0000313" key="2">
    <source>
        <dbReference type="EMBL" id="PIA59940.1"/>
    </source>
</evidence>
<dbReference type="STRING" id="218851.A0A2G5EW21"/>
<dbReference type="OrthoDB" id="815101at2759"/>
<dbReference type="InParanoid" id="A0A2G5EW21"/>
<gene>
    <name evidence="2" type="ORF">AQUCO_00400662v1</name>
</gene>
<evidence type="ECO:0000313" key="3">
    <source>
        <dbReference type="Proteomes" id="UP000230069"/>
    </source>
</evidence>
<dbReference type="Proteomes" id="UP000230069">
    <property type="component" value="Unassembled WGS sequence"/>
</dbReference>
<organism evidence="2 3">
    <name type="scientific">Aquilegia coerulea</name>
    <name type="common">Rocky mountain columbine</name>
    <dbReference type="NCBI Taxonomy" id="218851"/>
    <lineage>
        <taxon>Eukaryota</taxon>
        <taxon>Viridiplantae</taxon>
        <taxon>Streptophyta</taxon>
        <taxon>Embryophyta</taxon>
        <taxon>Tracheophyta</taxon>
        <taxon>Spermatophyta</taxon>
        <taxon>Magnoliopsida</taxon>
        <taxon>Ranunculales</taxon>
        <taxon>Ranunculaceae</taxon>
        <taxon>Thalictroideae</taxon>
        <taxon>Aquilegia</taxon>
    </lineage>
</organism>
<evidence type="ECO:0008006" key="4">
    <source>
        <dbReference type="Google" id="ProtNLM"/>
    </source>
</evidence>
<sequence>MGKKRKSETSTALNEIDRSIYSSFSSAASSLSQLYSQSVNQHKLAFQAGERHALEKLYEWMMTKEREGAGLSEADVYTYLQSYPHCIGAVTESESPIEQSDKKSTSPIHQENGEDHPKATANPVCPLESDMDIS</sequence>
<proteinExistence type="predicted"/>